<reference evidence="1 2" key="1">
    <citation type="submission" date="2013-12" db="EMBL/GenBank/DDBJ databases">
        <title>Draft genome of the parsitic nematode Ancylostoma duodenale.</title>
        <authorList>
            <person name="Mitreva M."/>
        </authorList>
    </citation>
    <scope>NUCLEOTIDE SEQUENCE [LARGE SCALE GENOMIC DNA]</scope>
    <source>
        <strain evidence="1 2">Zhejiang</strain>
    </source>
</reference>
<gene>
    <name evidence="1" type="ORF">ANCDUO_23772</name>
</gene>
<dbReference type="EMBL" id="KN769912">
    <property type="protein sequence ID" value="KIH46177.1"/>
    <property type="molecule type" value="Genomic_DNA"/>
</dbReference>
<accession>A0A0C2C8V9</accession>
<dbReference type="OrthoDB" id="5832087at2759"/>
<name>A0A0C2C8V9_9BILA</name>
<evidence type="ECO:0000313" key="2">
    <source>
        <dbReference type="Proteomes" id="UP000054047"/>
    </source>
</evidence>
<proteinExistence type="predicted"/>
<protein>
    <submittedName>
        <fullName evidence="1">Uncharacterized protein</fullName>
    </submittedName>
</protein>
<keyword evidence="2" id="KW-1185">Reference proteome</keyword>
<organism evidence="1 2">
    <name type="scientific">Ancylostoma duodenale</name>
    <dbReference type="NCBI Taxonomy" id="51022"/>
    <lineage>
        <taxon>Eukaryota</taxon>
        <taxon>Metazoa</taxon>
        <taxon>Ecdysozoa</taxon>
        <taxon>Nematoda</taxon>
        <taxon>Chromadorea</taxon>
        <taxon>Rhabditida</taxon>
        <taxon>Rhabditina</taxon>
        <taxon>Rhabditomorpha</taxon>
        <taxon>Strongyloidea</taxon>
        <taxon>Ancylostomatidae</taxon>
        <taxon>Ancylostomatinae</taxon>
        <taxon>Ancylostoma</taxon>
    </lineage>
</organism>
<sequence length="83" mass="9603">MYGAECWPITKEMERRFSVVETRMLRWMGGITQLDRICNQVMQQRFGIVAIADKLHEARLRATLVSKDQQSGPCCETGKTLRK</sequence>
<evidence type="ECO:0000313" key="1">
    <source>
        <dbReference type="EMBL" id="KIH46177.1"/>
    </source>
</evidence>
<dbReference type="Proteomes" id="UP000054047">
    <property type="component" value="Unassembled WGS sequence"/>
</dbReference>
<dbReference type="AlphaFoldDB" id="A0A0C2C8V9"/>